<evidence type="ECO:0000313" key="2">
    <source>
        <dbReference type="EMBL" id="PFH45843.1"/>
    </source>
</evidence>
<proteinExistence type="predicted"/>
<evidence type="ECO:0000313" key="3">
    <source>
        <dbReference type="Proteomes" id="UP000242287"/>
    </source>
</evidence>
<dbReference type="AlphaFoldDB" id="A0A2A9NDX3"/>
<gene>
    <name evidence="2" type="ORF">AMATHDRAFT_51438</name>
</gene>
<accession>A0A2A9NDX3</accession>
<organism evidence="2 3">
    <name type="scientific">Amanita thiersii Skay4041</name>
    <dbReference type="NCBI Taxonomy" id="703135"/>
    <lineage>
        <taxon>Eukaryota</taxon>
        <taxon>Fungi</taxon>
        <taxon>Dikarya</taxon>
        <taxon>Basidiomycota</taxon>
        <taxon>Agaricomycotina</taxon>
        <taxon>Agaricomycetes</taxon>
        <taxon>Agaricomycetidae</taxon>
        <taxon>Agaricales</taxon>
        <taxon>Pluteineae</taxon>
        <taxon>Amanitaceae</taxon>
        <taxon>Amanita</taxon>
    </lineage>
</organism>
<protein>
    <recommendedName>
        <fullName evidence="1">Protein kinase domain-containing protein</fullName>
    </recommendedName>
</protein>
<dbReference type="Gene3D" id="1.10.510.10">
    <property type="entry name" value="Transferase(Phosphotransferase) domain 1"/>
    <property type="match status" value="1"/>
</dbReference>
<name>A0A2A9NDX3_9AGAR</name>
<dbReference type="Pfam" id="PF07714">
    <property type="entry name" value="PK_Tyr_Ser-Thr"/>
    <property type="match status" value="1"/>
</dbReference>
<feature type="domain" description="Protein kinase" evidence="1">
    <location>
        <begin position="1"/>
        <end position="289"/>
    </location>
</feature>
<dbReference type="STRING" id="703135.A0A2A9NDX3"/>
<dbReference type="SUPFAM" id="SSF56112">
    <property type="entry name" value="Protein kinase-like (PK-like)"/>
    <property type="match status" value="1"/>
</dbReference>
<dbReference type="GO" id="GO:0005524">
    <property type="term" value="F:ATP binding"/>
    <property type="evidence" value="ECO:0007669"/>
    <property type="project" value="InterPro"/>
</dbReference>
<dbReference type="InterPro" id="IPR001245">
    <property type="entry name" value="Ser-Thr/Tyr_kinase_cat_dom"/>
</dbReference>
<dbReference type="OrthoDB" id="346907at2759"/>
<dbReference type="GO" id="GO:0004674">
    <property type="term" value="F:protein serine/threonine kinase activity"/>
    <property type="evidence" value="ECO:0007669"/>
    <property type="project" value="TreeGrafter"/>
</dbReference>
<reference evidence="2 3" key="1">
    <citation type="submission" date="2014-02" db="EMBL/GenBank/DDBJ databases">
        <title>Transposable element dynamics among asymbiotic and ectomycorrhizal Amanita fungi.</title>
        <authorList>
            <consortium name="DOE Joint Genome Institute"/>
            <person name="Hess J."/>
            <person name="Skrede I."/>
            <person name="Wolfe B."/>
            <person name="LaButti K."/>
            <person name="Ohm R.A."/>
            <person name="Grigoriev I.V."/>
            <person name="Pringle A."/>
        </authorList>
    </citation>
    <scope>NUCLEOTIDE SEQUENCE [LARGE SCALE GENOMIC DNA]</scope>
    <source>
        <strain evidence="2 3">SKay4041</strain>
    </source>
</reference>
<dbReference type="EMBL" id="KZ302281">
    <property type="protein sequence ID" value="PFH45843.1"/>
    <property type="molecule type" value="Genomic_DNA"/>
</dbReference>
<dbReference type="PROSITE" id="PS50011">
    <property type="entry name" value="PROTEIN_KINASE_DOM"/>
    <property type="match status" value="1"/>
</dbReference>
<dbReference type="InterPro" id="IPR011009">
    <property type="entry name" value="Kinase-like_dom_sf"/>
</dbReference>
<dbReference type="InterPro" id="IPR000719">
    <property type="entry name" value="Prot_kinase_dom"/>
</dbReference>
<sequence>MTLLQLNPYLLAHAIHQRLQEDDCPRPRNVGTNPWLISLRYRISGQVVRVLRMVKVAYVFGQTTINRQEVDAPSMAMSINAQASGSILIGKEIFITPWFRNGNILDYLQSTSAADMSPTITRVVHQLSSGLAFLHSQEIVHGNLYHGNIMIKDNGDVVITDIGDYVALSTFRVLCSAATMPIAPSSLYKSPEELHFSQEHEVFQPSKAADVHSFAGCIYSVYQCKGILEEESPNWYRRSRLLIRISENGVRCLLSKPASMPCSIWSVLITCWDMNPHARPTMDEVYVRIEGAQAVTL</sequence>
<dbReference type="InterPro" id="IPR051681">
    <property type="entry name" value="Ser/Thr_Kinases-Pseudokinases"/>
</dbReference>
<evidence type="ECO:0000259" key="1">
    <source>
        <dbReference type="PROSITE" id="PS50011"/>
    </source>
</evidence>
<dbReference type="Proteomes" id="UP000242287">
    <property type="component" value="Unassembled WGS sequence"/>
</dbReference>
<dbReference type="PANTHER" id="PTHR44329">
    <property type="entry name" value="SERINE/THREONINE-PROTEIN KINASE TNNI3K-RELATED"/>
    <property type="match status" value="1"/>
</dbReference>
<keyword evidence="3" id="KW-1185">Reference proteome</keyword>